<keyword evidence="5" id="KW-0813">Transport</keyword>
<dbReference type="Pfam" id="PF00582">
    <property type="entry name" value="Usp"/>
    <property type="match status" value="1"/>
</dbReference>
<keyword evidence="4 5" id="KW-0472">Membrane</keyword>
<dbReference type="InterPro" id="IPR001046">
    <property type="entry name" value="NRAMP_fam"/>
</dbReference>
<feature type="transmembrane region" description="Helical" evidence="5">
    <location>
        <begin position="433"/>
        <end position="453"/>
    </location>
</feature>
<feature type="transmembrane region" description="Helical" evidence="5">
    <location>
        <begin position="16"/>
        <end position="34"/>
    </location>
</feature>
<dbReference type="GO" id="GO:0005384">
    <property type="term" value="F:manganese ion transmembrane transporter activity"/>
    <property type="evidence" value="ECO:0007669"/>
    <property type="project" value="TreeGrafter"/>
</dbReference>
<comment type="similarity">
    <text evidence="5">Belongs to the NRAMP family.</text>
</comment>
<dbReference type="InterPro" id="IPR014729">
    <property type="entry name" value="Rossmann-like_a/b/a_fold"/>
</dbReference>
<feature type="transmembrane region" description="Helical" evidence="5">
    <location>
        <begin position="97"/>
        <end position="120"/>
    </location>
</feature>
<dbReference type="Pfam" id="PF01566">
    <property type="entry name" value="Nramp"/>
    <property type="match status" value="1"/>
</dbReference>
<dbReference type="GO" id="GO:0034755">
    <property type="term" value="P:iron ion transmembrane transport"/>
    <property type="evidence" value="ECO:0007669"/>
    <property type="project" value="TreeGrafter"/>
</dbReference>
<organism evidence="7 8">
    <name type="scientific">Clostridium luticellarii</name>
    <dbReference type="NCBI Taxonomy" id="1691940"/>
    <lineage>
        <taxon>Bacteria</taxon>
        <taxon>Bacillati</taxon>
        <taxon>Bacillota</taxon>
        <taxon>Clostridia</taxon>
        <taxon>Eubacteriales</taxon>
        <taxon>Clostridiaceae</taxon>
        <taxon>Clostridium</taxon>
    </lineage>
</organism>
<keyword evidence="5" id="KW-0406">Ion transport</keyword>
<evidence type="ECO:0000313" key="8">
    <source>
        <dbReference type="Proteomes" id="UP000237798"/>
    </source>
</evidence>
<dbReference type="GO" id="GO:0005886">
    <property type="term" value="C:plasma membrane"/>
    <property type="evidence" value="ECO:0007669"/>
    <property type="project" value="UniProtKB-SubCell"/>
</dbReference>
<reference evidence="7 8" key="1">
    <citation type="submission" date="2018-03" db="EMBL/GenBank/DDBJ databases">
        <title>Genome sequence of Clostridium luticellarii DSM 29923.</title>
        <authorList>
            <person name="Poehlein A."/>
            <person name="Daniel R."/>
        </authorList>
    </citation>
    <scope>NUCLEOTIDE SEQUENCE [LARGE SCALE GENOMIC DNA]</scope>
    <source>
        <strain evidence="7 8">DSM 29923</strain>
    </source>
</reference>
<comment type="function">
    <text evidence="5">H(+)-stimulated, divalent metal cation uptake system.</text>
</comment>
<dbReference type="GO" id="GO:0046872">
    <property type="term" value="F:metal ion binding"/>
    <property type="evidence" value="ECO:0007669"/>
    <property type="project" value="UniProtKB-UniRule"/>
</dbReference>
<feature type="transmembrane region" description="Helical" evidence="5">
    <location>
        <begin position="54"/>
        <end position="77"/>
    </location>
</feature>
<dbReference type="GO" id="GO:0015086">
    <property type="term" value="F:cadmium ion transmembrane transporter activity"/>
    <property type="evidence" value="ECO:0007669"/>
    <property type="project" value="TreeGrafter"/>
</dbReference>
<dbReference type="HAMAP" id="MF_00221">
    <property type="entry name" value="NRAMP"/>
    <property type="match status" value="1"/>
</dbReference>
<feature type="domain" description="UspA" evidence="6">
    <location>
        <begin position="483"/>
        <end position="617"/>
    </location>
</feature>
<dbReference type="CDD" id="cd00293">
    <property type="entry name" value="USP-like"/>
    <property type="match status" value="1"/>
</dbReference>
<comment type="caution">
    <text evidence="5">Lacks conserved residue(s) required for the propagation of feature annotation.</text>
</comment>
<proteinExistence type="inferred from homology"/>
<evidence type="ECO:0000259" key="6">
    <source>
        <dbReference type="Pfam" id="PF00582"/>
    </source>
</evidence>
<keyword evidence="5" id="KW-1003">Cell membrane</keyword>
<protein>
    <recommendedName>
        <fullName evidence="5">Divalent metal cation transporter MntH</fullName>
    </recommendedName>
</protein>
<feature type="transmembrane region" description="Helical" evidence="5">
    <location>
        <begin position="359"/>
        <end position="380"/>
    </location>
</feature>
<keyword evidence="3 5" id="KW-1133">Transmembrane helix</keyword>
<keyword evidence="8" id="KW-1185">Reference proteome</keyword>
<feature type="transmembrane region" description="Helical" evidence="5">
    <location>
        <begin position="126"/>
        <end position="146"/>
    </location>
</feature>
<gene>
    <name evidence="7" type="primary">mntH_1</name>
    <name evidence="5" type="synonym">mntH</name>
    <name evidence="7" type="ORF">CLLU_11480</name>
</gene>
<dbReference type="InterPro" id="IPR006016">
    <property type="entry name" value="UspA"/>
</dbReference>
<dbReference type="GO" id="GO:0015293">
    <property type="term" value="F:symporter activity"/>
    <property type="evidence" value="ECO:0007669"/>
    <property type="project" value="UniProtKB-UniRule"/>
</dbReference>
<feature type="transmembrane region" description="Helical" evidence="5">
    <location>
        <begin position="158"/>
        <end position="177"/>
    </location>
</feature>
<dbReference type="PANTHER" id="PTHR11706:SF101">
    <property type="entry name" value="MANGANESE TRANSPORTER SMF1"/>
    <property type="match status" value="1"/>
</dbReference>
<comment type="caution">
    <text evidence="7">The sequence shown here is derived from an EMBL/GenBank/DDBJ whole genome shotgun (WGS) entry which is preliminary data.</text>
</comment>
<dbReference type="PANTHER" id="PTHR11706">
    <property type="entry name" value="SOLUTE CARRIER PROTEIN FAMILY 11 MEMBER"/>
    <property type="match status" value="1"/>
</dbReference>
<accession>A0A2T0BPJ2</accession>
<dbReference type="Gene3D" id="3.40.50.620">
    <property type="entry name" value="HUPs"/>
    <property type="match status" value="1"/>
</dbReference>
<feature type="transmembrane region" description="Helical" evidence="5">
    <location>
        <begin position="400"/>
        <end position="418"/>
    </location>
</feature>
<dbReference type="NCBIfam" id="NF037982">
    <property type="entry name" value="Nramp_1"/>
    <property type="match status" value="1"/>
</dbReference>
<evidence type="ECO:0000256" key="1">
    <source>
        <dbReference type="ARBA" id="ARBA00004141"/>
    </source>
</evidence>
<dbReference type="OrthoDB" id="9787548at2"/>
<comment type="subcellular location">
    <subcellularLocation>
        <location evidence="5">Cell membrane</location>
        <topology evidence="5">Multi-pass membrane protein</topology>
    </subcellularLocation>
    <subcellularLocation>
        <location evidence="1">Membrane</location>
        <topology evidence="1">Multi-pass membrane protein</topology>
    </subcellularLocation>
</comment>
<dbReference type="SUPFAM" id="SSF52402">
    <property type="entry name" value="Adenine nucleotide alpha hydrolases-like"/>
    <property type="match status" value="1"/>
</dbReference>
<evidence type="ECO:0000313" key="7">
    <source>
        <dbReference type="EMBL" id="PRR85806.1"/>
    </source>
</evidence>
<dbReference type="RefSeq" id="WP_106008615.1">
    <property type="nucleotide sequence ID" value="NZ_JALCPJ010000003.1"/>
</dbReference>
<keyword evidence="5" id="KW-0769">Symport</keyword>
<dbReference type="Proteomes" id="UP000237798">
    <property type="component" value="Unassembled WGS sequence"/>
</dbReference>
<dbReference type="AlphaFoldDB" id="A0A2T0BPJ2"/>
<evidence type="ECO:0000256" key="5">
    <source>
        <dbReference type="HAMAP-Rule" id="MF_00221"/>
    </source>
</evidence>
<evidence type="ECO:0000256" key="3">
    <source>
        <dbReference type="ARBA" id="ARBA00022989"/>
    </source>
</evidence>
<dbReference type="NCBIfam" id="NF001923">
    <property type="entry name" value="PRK00701.1"/>
    <property type="match status" value="1"/>
</dbReference>
<sequence length="617" mass="68260">MKENNNLIQIPKGKSFYKKLMAFIGPAYLVSVGYMDPGNWATDIAGGSKFGYELIWVILISNIMAIFFQTLCARLGIVTGNDLAQACRSHYNKAVNYVLWILCEIAIVSTDIAEVLGTAIGLNLIFNLPLIYGVIITGFDTLLLLFLDRFGIRKMEAFIIGLIAIIGISFFVEIVISKPDYHGIVLGFIPSLPNEDALFIAIGIIGATIMPHNLYLHSSIVQTRNIERTEDGLKQAVKFNNIDSLVALNIAFLVNAAILILAASVFHRSGNYGVDDILKAHKLLEPVLGSTLAPILFGVALIAAGQSSTVTGTYAGQIVMEGFIHLRVQPWVRRLITRILAIIPSILTIMYFGDSATGELLIISQVILSLQLAFALIPLIHFVSSKNLMKDFVISKKSQILAWLLSTLIIYLNVRLVIETLTEWMSKSYSKPAEYLSVTICILLGILLIYIILEPIIHKTGDRDASDIHGDILFPEIDKIEPYNNIALALDFSRNDRDILSQAVNFCSKDSNLILIHIVESVSASIYGKKADDIESKKDIERINMYVKKLKSLGFQNVISEIGYGKAEKSLVQIVEKHRADLIIFGTHGHHGILDILFGTITDKIKHKLSIPILIAK</sequence>
<dbReference type="PRINTS" id="PR00447">
    <property type="entry name" value="NATRESASSCMP"/>
</dbReference>
<evidence type="ECO:0000256" key="4">
    <source>
        <dbReference type="ARBA" id="ARBA00023136"/>
    </source>
</evidence>
<feature type="transmembrane region" description="Helical" evidence="5">
    <location>
        <begin position="245"/>
        <end position="266"/>
    </location>
</feature>
<dbReference type="NCBIfam" id="TIGR01197">
    <property type="entry name" value="nramp"/>
    <property type="match status" value="1"/>
</dbReference>
<dbReference type="EMBL" id="PVXP01000011">
    <property type="protein sequence ID" value="PRR85806.1"/>
    <property type="molecule type" value="Genomic_DNA"/>
</dbReference>
<feature type="transmembrane region" description="Helical" evidence="5">
    <location>
        <begin position="335"/>
        <end position="353"/>
    </location>
</feature>
<feature type="transmembrane region" description="Helical" evidence="5">
    <location>
        <begin position="197"/>
        <end position="216"/>
    </location>
</feature>
<name>A0A2T0BPJ2_9CLOT</name>
<evidence type="ECO:0000256" key="2">
    <source>
        <dbReference type="ARBA" id="ARBA00022692"/>
    </source>
</evidence>
<keyword evidence="2 5" id="KW-0812">Transmembrane</keyword>
<feature type="transmembrane region" description="Helical" evidence="5">
    <location>
        <begin position="286"/>
        <end position="304"/>
    </location>
</feature>